<dbReference type="Proteomes" id="UP001055879">
    <property type="component" value="Linkage Group LG09"/>
</dbReference>
<gene>
    <name evidence="1" type="ORF">L6452_28736</name>
</gene>
<reference evidence="1 2" key="2">
    <citation type="journal article" date="2022" name="Mol. Ecol. Resour.">
        <title>The genomes of chicory, endive, great burdock and yacon provide insights into Asteraceae paleo-polyploidization history and plant inulin production.</title>
        <authorList>
            <person name="Fan W."/>
            <person name="Wang S."/>
            <person name="Wang H."/>
            <person name="Wang A."/>
            <person name="Jiang F."/>
            <person name="Liu H."/>
            <person name="Zhao H."/>
            <person name="Xu D."/>
            <person name="Zhang Y."/>
        </authorList>
    </citation>
    <scope>NUCLEOTIDE SEQUENCE [LARGE SCALE GENOMIC DNA]</scope>
    <source>
        <strain evidence="2">cv. Niubang</strain>
    </source>
</reference>
<protein>
    <submittedName>
        <fullName evidence="1">Uncharacterized protein</fullName>
    </submittedName>
</protein>
<dbReference type="EMBL" id="CM042055">
    <property type="protein sequence ID" value="KAI3702982.1"/>
    <property type="molecule type" value="Genomic_DNA"/>
</dbReference>
<evidence type="ECO:0000313" key="2">
    <source>
        <dbReference type="Proteomes" id="UP001055879"/>
    </source>
</evidence>
<name>A0ACB8ZYD1_ARCLA</name>
<organism evidence="1 2">
    <name type="scientific">Arctium lappa</name>
    <name type="common">Greater burdock</name>
    <name type="synonym">Lappa major</name>
    <dbReference type="NCBI Taxonomy" id="4217"/>
    <lineage>
        <taxon>Eukaryota</taxon>
        <taxon>Viridiplantae</taxon>
        <taxon>Streptophyta</taxon>
        <taxon>Embryophyta</taxon>
        <taxon>Tracheophyta</taxon>
        <taxon>Spermatophyta</taxon>
        <taxon>Magnoliopsida</taxon>
        <taxon>eudicotyledons</taxon>
        <taxon>Gunneridae</taxon>
        <taxon>Pentapetalae</taxon>
        <taxon>asterids</taxon>
        <taxon>campanulids</taxon>
        <taxon>Asterales</taxon>
        <taxon>Asteraceae</taxon>
        <taxon>Carduoideae</taxon>
        <taxon>Cardueae</taxon>
        <taxon>Arctiinae</taxon>
        <taxon>Arctium</taxon>
    </lineage>
</organism>
<evidence type="ECO:0000313" key="1">
    <source>
        <dbReference type="EMBL" id="KAI3702982.1"/>
    </source>
</evidence>
<keyword evidence="2" id="KW-1185">Reference proteome</keyword>
<reference evidence="2" key="1">
    <citation type="journal article" date="2022" name="Mol. Ecol. Resour.">
        <title>The genomes of chicory, endive, great burdock and yacon provide insights into Asteraceae palaeo-polyploidization history and plant inulin production.</title>
        <authorList>
            <person name="Fan W."/>
            <person name="Wang S."/>
            <person name="Wang H."/>
            <person name="Wang A."/>
            <person name="Jiang F."/>
            <person name="Liu H."/>
            <person name="Zhao H."/>
            <person name="Xu D."/>
            <person name="Zhang Y."/>
        </authorList>
    </citation>
    <scope>NUCLEOTIDE SEQUENCE [LARGE SCALE GENOMIC DNA]</scope>
    <source>
        <strain evidence="2">cv. Niubang</strain>
    </source>
</reference>
<sequence length="231" mass="25754">MKHRQSVPTVVLSEDDSKEFSASKDGYIVQWDMNSEKAEAYVWPSEDVLKSHGAKDPQVEALIDIFIYGIHVLTNIFSGMFLQAFPGHKGPVSCLTFRQGTWELFSGSYDRTIKIWNAEDRTYITTLFGHQSDVLTIDCLRKERATLGLALVLRAKLLFTVSVLHLLYAGPETAVLMSSNGNDWSIEDPSLVQETNLEIPRVRSEEDGVGMWCGRSDIGVGGFDDGGVDFQ</sequence>
<proteinExistence type="predicted"/>
<comment type="caution">
    <text evidence="1">The sequence shown here is derived from an EMBL/GenBank/DDBJ whole genome shotgun (WGS) entry which is preliminary data.</text>
</comment>
<accession>A0ACB8ZYD1</accession>